<dbReference type="Proteomes" id="UP001396898">
    <property type="component" value="Unassembled WGS sequence"/>
</dbReference>
<evidence type="ECO:0000256" key="3">
    <source>
        <dbReference type="ARBA" id="ARBA00022827"/>
    </source>
</evidence>
<proteinExistence type="inferred from homology"/>
<feature type="domain" description="FAD-binding PCMH-type" evidence="6">
    <location>
        <begin position="93"/>
        <end position="259"/>
    </location>
</feature>
<keyword evidence="5" id="KW-0732">Signal</keyword>
<dbReference type="PANTHER" id="PTHR42973">
    <property type="entry name" value="BINDING OXIDOREDUCTASE, PUTATIVE (AFU_ORTHOLOGUE AFUA_1G17690)-RELATED"/>
    <property type="match status" value="1"/>
</dbReference>
<dbReference type="InterPro" id="IPR036318">
    <property type="entry name" value="FAD-bd_PCMH-like_sf"/>
</dbReference>
<protein>
    <recommendedName>
        <fullName evidence="6">FAD-binding PCMH-type domain-containing protein</fullName>
    </recommendedName>
</protein>
<comment type="similarity">
    <text evidence="1">Belongs to the oxygen-dependent FAD-linked oxidoreductase family.</text>
</comment>
<sequence length="532" mass="57011">MALCTFLLAALAVGAKSQTFEPANFNVTQALIGQGVNLSALPELASLAGRSSNSACHTACNSLQFVYGSDAITYRGESQYTAFTTSYWSQLLNDVKPYCVFRPSTPSAVSVLVLVSRLSQCPAAATPFAGASGIEGGITVSFENLKGIELAPDKKTVAVQPGNTWGRVLSALNTTDVTVLAGRIGDIGVGGLTLGGGLSFLSNQYGLVCDNVASFDVVTASGLIVNASPTQYPDLFWALRGGGNNFGIVVGFNYQTKPLPGDLLFGGTRTFPEAAFPQVAKAYVDLTLNSAQDPKAGSWVVFINRDGQKLALGELWYGAPLAKGADAPILSDFYRIDAVSDTTKTRGHAQYVIDNEDNNTYGERQVTYALSVRASRAMAARTIEIFYDNIGALVGVEGVFPGLVWQHITDGSLQGSRRNGGNPMGLDAAGGGPRHIMELVCSWTNARDDEVVYQTMSEINRQIKEESRKLGVDSEWVYMNYASQFQDVVASYGAENKAKLKRVAERYDPSRVFQTLQPGYFKLDGAPVPEVR</sequence>
<keyword evidence="3" id="KW-0274">FAD</keyword>
<evidence type="ECO:0000256" key="5">
    <source>
        <dbReference type="SAM" id="SignalP"/>
    </source>
</evidence>
<dbReference type="InterPro" id="IPR050416">
    <property type="entry name" value="FAD-linked_Oxidoreductase"/>
</dbReference>
<dbReference type="InterPro" id="IPR016166">
    <property type="entry name" value="FAD-bd_PCMH"/>
</dbReference>
<dbReference type="PROSITE" id="PS51387">
    <property type="entry name" value="FAD_PCMH"/>
    <property type="match status" value="1"/>
</dbReference>
<feature type="signal peptide" evidence="5">
    <location>
        <begin position="1"/>
        <end position="17"/>
    </location>
</feature>
<organism evidence="7 8">
    <name type="scientific">Apiospora marii</name>
    <dbReference type="NCBI Taxonomy" id="335849"/>
    <lineage>
        <taxon>Eukaryota</taxon>
        <taxon>Fungi</taxon>
        <taxon>Dikarya</taxon>
        <taxon>Ascomycota</taxon>
        <taxon>Pezizomycotina</taxon>
        <taxon>Sordariomycetes</taxon>
        <taxon>Xylariomycetidae</taxon>
        <taxon>Amphisphaeriales</taxon>
        <taxon>Apiosporaceae</taxon>
        <taxon>Apiospora</taxon>
    </lineage>
</organism>
<dbReference type="Gene3D" id="3.30.465.10">
    <property type="match status" value="1"/>
</dbReference>
<gene>
    <name evidence="7" type="ORF">PG991_012355</name>
</gene>
<evidence type="ECO:0000259" key="6">
    <source>
        <dbReference type="PROSITE" id="PS51387"/>
    </source>
</evidence>
<dbReference type="Pfam" id="PF01565">
    <property type="entry name" value="FAD_binding_4"/>
    <property type="match status" value="1"/>
</dbReference>
<accession>A0ABR1R9L9</accession>
<evidence type="ECO:0000256" key="4">
    <source>
        <dbReference type="ARBA" id="ARBA00023002"/>
    </source>
</evidence>
<keyword evidence="4" id="KW-0560">Oxidoreductase</keyword>
<feature type="chain" id="PRO_5045047572" description="FAD-binding PCMH-type domain-containing protein" evidence="5">
    <location>
        <begin position="18"/>
        <end position="532"/>
    </location>
</feature>
<dbReference type="InterPro" id="IPR006094">
    <property type="entry name" value="Oxid_FAD_bind_N"/>
</dbReference>
<dbReference type="EMBL" id="JAQQWI010000017">
    <property type="protein sequence ID" value="KAK8006058.1"/>
    <property type="molecule type" value="Genomic_DNA"/>
</dbReference>
<dbReference type="InterPro" id="IPR016169">
    <property type="entry name" value="FAD-bd_PCMH_sub2"/>
</dbReference>
<keyword evidence="8" id="KW-1185">Reference proteome</keyword>
<comment type="caution">
    <text evidence="7">The sequence shown here is derived from an EMBL/GenBank/DDBJ whole genome shotgun (WGS) entry which is preliminary data.</text>
</comment>
<reference evidence="7 8" key="1">
    <citation type="submission" date="2023-01" db="EMBL/GenBank/DDBJ databases">
        <title>Analysis of 21 Apiospora genomes using comparative genomics revels a genus with tremendous synthesis potential of carbohydrate active enzymes and secondary metabolites.</title>
        <authorList>
            <person name="Sorensen T."/>
        </authorList>
    </citation>
    <scope>NUCLEOTIDE SEQUENCE [LARGE SCALE GENOMIC DNA]</scope>
    <source>
        <strain evidence="7 8">CBS 20057</strain>
    </source>
</reference>
<evidence type="ECO:0000256" key="1">
    <source>
        <dbReference type="ARBA" id="ARBA00005466"/>
    </source>
</evidence>
<dbReference type="SUPFAM" id="SSF56176">
    <property type="entry name" value="FAD-binding/transporter-associated domain-like"/>
    <property type="match status" value="1"/>
</dbReference>
<evidence type="ECO:0000256" key="2">
    <source>
        <dbReference type="ARBA" id="ARBA00022630"/>
    </source>
</evidence>
<name>A0ABR1R9L9_9PEZI</name>
<evidence type="ECO:0000313" key="8">
    <source>
        <dbReference type="Proteomes" id="UP001396898"/>
    </source>
</evidence>
<dbReference type="PANTHER" id="PTHR42973:SF34">
    <property type="entry name" value="FAD BINDING DOMAIN PROTEIN (AFU_ORTHOLOGUE AFUA_3G02770)"/>
    <property type="match status" value="1"/>
</dbReference>
<keyword evidence="2" id="KW-0285">Flavoprotein</keyword>
<evidence type="ECO:0000313" key="7">
    <source>
        <dbReference type="EMBL" id="KAK8006058.1"/>
    </source>
</evidence>